<name>A0A7I5EAX9_HAECO</name>
<sequence length="342" mass="38664">MRYVERVRLLDYWSIQDSALASEFRHSSFLLMVDRKPLVKKCEDSTKLSFHSYSELQKKLGDYGLSFDSSNSCLLDAVDQNGNEMDAPIDKEDVLRALGHSFDAQFMELRMAMLTIATERERNLLAKFQSLSRWSRTYRRCPKCGAPLRMRISKSAAGCPSCSRFYYPTYSPVAITLVSDPTNSFALLVRHKGSRSGVYTAIAGFAQSGESLEECVRREIAEEVGIPILSAASLNRTQPWPMPDSSLMCAYHAVADMSHKVDACPGELESARWFSRDEVAVALQRTLDDPFLEGLSDNIDDRQKLVFIPPRGAIAHYMIRAWVERRLHINGRSSIENDSLQQ</sequence>
<evidence type="ECO:0000256" key="2">
    <source>
        <dbReference type="ARBA" id="ARBA00012381"/>
    </source>
</evidence>
<keyword evidence="3" id="KW-0479">Metal-binding</keyword>
<evidence type="ECO:0000313" key="9">
    <source>
        <dbReference type="WBParaSite" id="HCON_00114770-00001"/>
    </source>
</evidence>
<dbReference type="PROSITE" id="PS00893">
    <property type="entry name" value="NUDIX_BOX"/>
    <property type="match status" value="1"/>
</dbReference>
<dbReference type="WBParaSite" id="HCON_00114770-00001">
    <property type="protein sequence ID" value="HCON_00114770-00001"/>
    <property type="gene ID" value="HCON_00114770"/>
</dbReference>
<evidence type="ECO:0000313" key="8">
    <source>
        <dbReference type="Proteomes" id="UP000025227"/>
    </source>
</evidence>
<feature type="domain" description="Nudix hydrolase" evidence="7">
    <location>
        <begin position="168"/>
        <end position="296"/>
    </location>
</feature>
<evidence type="ECO:0000259" key="7">
    <source>
        <dbReference type="PROSITE" id="PS51462"/>
    </source>
</evidence>
<dbReference type="PROSITE" id="PS51462">
    <property type="entry name" value="NUDIX"/>
    <property type="match status" value="1"/>
</dbReference>
<dbReference type="Gene3D" id="3.90.79.10">
    <property type="entry name" value="Nucleoside Triphosphate Pyrophosphohydrolase"/>
    <property type="match status" value="1"/>
</dbReference>
<evidence type="ECO:0000256" key="4">
    <source>
        <dbReference type="ARBA" id="ARBA00022801"/>
    </source>
</evidence>
<dbReference type="CDD" id="cd03429">
    <property type="entry name" value="NUDIX_NADH_pyrophosphatase_Nudt13"/>
    <property type="match status" value="1"/>
</dbReference>
<dbReference type="EC" id="3.6.1.22" evidence="2"/>
<accession>A0A7I5EAX9</accession>
<evidence type="ECO:0000256" key="3">
    <source>
        <dbReference type="ARBA" id="ARBA00022723"/>
    </source>
</evidence>
<comment type="cofactor">
    <cofactor evidence="1">
        <name>Mg(2+)</name>
        <dbReference type="ChEBI" id="CHEBI:18420"/>
    </cofactor>
</comment>
<evidence type="ECO:0000256" key="5">
    <source>
        <dbReference type="ARBA" id="ARBA00022842"/>
    </source>
</evidence>
<protein>
    <recommendedName>
        <fullName evidence="2">NAD(+) diphosphatase</fullName>
        <ecNumber evidence="2">3.6.1.22</ecNumber>
    </recommendedName>
</protein>
<dbReference type="InterPro" id="IPR015797">
    <property type="entry name" value="NUDIX_hydrolase-like_dom_sf"/>
</dbReference>
<dbReference type="FunFam" id="3.90.79.10:FF:000074">
    <property type="entry name" value="Mutt/nudix family protein-like protein"/>
    <property type="match status" value="1"/>
</dbReference>
<dbReference type="InterPro" id="IPR049734">
    <property type="entry name" value="NudC-like_C"/>
</dbReference>
<keyword evidence="4" id="KW-0378">Hydrolase</keyword>
<dbReference type="OMA" id="PGQTEIH"/>
<keyword evidence="8" id="KW-1185">Reference proteome</keyword>
<keyword evidence="6" id="KW-0520">NAD</keyword>
<dbReference type="Pfam" id="PF00293">
    <property type="entry name" value="NUDIX"/>
    <property type="match status" value="1"/>
</dbReference>
<dbReference type="InterPro" id="IPR000086">
    <property type="entry name" value="NUDIX_hydrolase_dom"/>
</dbReference>
<evidence type="ECO:0000256" key="6">
    <source>
        <dbReference type="ARBA" id="ARBA00023027"/>
    </source>
</evidence>
<dbReference type="InterPro" id="IPR020084">
    <property type="entry name" value="NUDIX_hydrolase_CS"/>
</dbReference>
<dbReference type="GO" id="GO:0046872">
    <property type="term" value="F:metal ion binding"/>
    <property type="evidence" value="ECO:0007669"/>
    <property type="project" value="UniProtKB-KW"/>
</dbReference>
<dbReference type="PANTHER" id="PTHR11383">
    <property type="entry name" value="NUCLEOSIDE DIPHOSPHATE-LINKED MOIETY X MOTIF 13"/>
    <property type="match status" value="1"/>
</dbReference>
<keyword evidence="5" id="KW-0460">Magnesium</keyword>
<organism evidence="8 9">
    <name type="scientific">Haemonchus contortus</name>
    <name type="common">Barber pole worm</name>
    <dbReference type="NCBI Taxonomy" id="6289"/>
    <lineage>
        <taxon>Eukaryota</taxon>
        <taxon>Metazoa</taxon>
        <taxon>Ecdysozoa</taxon>
        <taxon>Nematoda</taxon>
        <taxon>Chromadorea</taxon>
        <taxon>Rhabditida</taxon>
        <taxon>Rhabditina</taxon>
        <taxon>Rhabditomorpha</taxon>
        <taxon>Strongyloidea</taxon>
        <taxon>Trichostrongylidae</taxon>
        <taxon>Haemonchus</taxon>
    </lineage>
</organism>
<dbReference type="Gene3D" id="3.90.79.20">
    <property type="match status" value="1"/>
</dbReference>
<dbReference type="AlphaFoldDB" id="A0A7I5EAX9"/>
<reference evidence="9" key="1">
    <citation type="submission" date="2020-12" db="UniProtKB">
        <authorList>
            <consortium name="WormBaseParasite"/>
        </authorList>
    </citation>
    <scope>IDENTIFICATION</scope>
    <source>
        <strain evidence="9">MHco3</strain>
    </source>
</reference>
<dbReference type="GO" id="GO:0016787">
    <property type="term" value="F:hydrolase activity"/>
    <property type="evidence" value="ECO:0007669"/>
    <property type="project" value="UniProtKB-KW"/>
</dbReference>
<proteinExistence type="predicted"/>
<dbReference type="Proteomes" id="UP000025227">
    <property type="component" value="Unplaced"/>
</dbReference>
<dbReference type="OrthoDB" id="10249612at2759"/>
<evidence type="ECO:0000256" key="1">
    <source>
        <dbReference type="ARBA" id="ARBA00001946"/>
    </source>
</evidence>
<dbReference type="PANTHER" id="PTHR11383:SF3">
    <property type="entry name" value="NAD(P)H PYROPHOSPHATASE NUDT13, MITOCHONDRIAL"/>
    <property type="match status" value="1"/>
</dbReference>
<dbReference type="SUPFAM" id="SSF55811">
    <property type="entry name" value="Nudix"/>
    <property type="match status" value="1"/>
</dbReference>